<keyword evidence="1" id="KW-0812">Transmembrane</keyword>
<evidence type="ECO:0000256" key="1">
    <source>
        <dbReference type="SAM" id="Phobius"/>
    </source>
</evidence>
<evidence type="ECO:0000313" key="3">
    <source>
        <dbReference type="Proteomes" id="UP000092124"/>
    </source>
</evidence>
<feature type="non-terminal residue" evidence="2">
    <location>
        <position position="1"/>
    </location>
</feature>
<feature type="transmembrane region" description="Helical" evidence="1">
    <location>
        <begin position="38"/>
        <end position="59"/>
    </location>
</feature>
<proteinExistence type="predicted"/>
<dbReference type="EMBL" id="LZPO01029180">
    <property type="protein sequence ID" value="OBS77562.1"/>
    <property type="molecule type" value="Genomic_DNA"/>
</dbReference>
<keyword evidence="1" id="KW-0472">Membrane</keyword>
<reference evidence="2 3" key="1">
    <citation type="submission" date="2016-06" db="EMBL/GenBank/DDBJ databases">
        <title>The Draft Genome Sequence and Annotation of the Desert Woodrat Neotoma lepida.</title>
        <authorList>
            <person name="Campbell M."/>
            <person name="Oakeson K.F."/>
            <person name="Yandell M."/>
            <person name="Halpert J.R."/>
            <person name="Dearing D."/>
        </authorList>
    </citation>
    <scope>NUCLEOTIDE SEQUENCE [LARGE SCALE GENOMIC DNA]</scope>
    <source>
        <strain evidence="2">417</strain>
        <tissue evidence="2">Liver</tissue>
    </source>
</reference>
<gene>
    <name evidence="2" type="ORF">A6R68_20049</name>
</gene>
<sequence>HGLEVPTRQEKQKPPEQKQSWWLHQFFFLDVTRPVEVALFWSAIILDQLLYLLLFRVLVSCEGTHTLHYDLTI</sequence>
<organism evidence="2 3">
    <name type="scientific">Neotoma lepida</name>
    <name type="common">Desert woodrat</name>
    <dbReference type="NCBI Taxonomy" id="56216"/>
    <lineage>
        <taxon>Eukaryota</taxon>
        <taxon>Metazoa</taxon>
        <taxon>Chordata</taxon>
        <taxon>Craniata</taxon>
        <taxon>Vertebrata</taxon>
        <taxon>Euteleostomi</taxon>
        <taxon>Mammalia</taxon>
        <taxon>Eutheria</taxon>
        <taxon>Euarchontoglires</taxon>
        <taxon>Glires</taxon>
        <taxon>Rodentia</taxon>
        <taxon>Myomorpha</taxon>
        <taxon>Muroidea</taxon>
        <taxon>Cricetidae</taxon>
        <taxon>Neotominae</taxon>
        <taxon>Neotoma</taxon>
    </lineage>
</organism>
<comment type="caution">
    <text evidence="2">The sequence shown here is derived from an EMBL/GenBank/DDBJ whole genome shotgun (WGS) entry which is preliminary data.</text>
</comment>
<protein>
    <submittedName>
        <fullName evidence="2">Uncharacterized protein</fullName>
    </submittedName>
</protein>
<evidence type="ECO:0000313" key="2">
    <source>
        <dbReference type="EMBL" id="OBS77562.1"/>
    </source>
</evidence>
<dbReference type="Proteomes" id="UP000092124">
    <property type="component" value="Unassembled WGS sequence"/>
</dbReference>
<accession>A0A1A6HIU1</accession>
<keyword evidence="1" id="KW-1133">Transmembrane helix</keyword>
<dbReference type="AlphaFoldDB" id="A0A1A6HIU1"/>
<name>A0A1A6HIU1_NEOLE</name>
<keyword evidence="3" id="KW-1185">Reference proteome</keyword>